<evidence type="ECO:0000259" key="8">
    <source>
        <dbReference type="Pfam" id="PF20684"/>
    </source>
</evidence>
<dbReference type="InterPro" id="IPR052337">
    <property type="entry name" value="SAT4-like"/>
</dbReference>
<dbReference type="GeneID" id="63852865"/>
<keyword evidence="10" id="KW-1185">Reference proteome</keyword>
<feature type="transmembrane region" description="Helical" evidence="7">
    <location>
        <begin position="79"/>
        <end position="101"/>
    </location>
</feature>
<dbReference type="GO" id="GO:0016020">
    <property type="term" value="C:membrane"/>
    <property type="evidence" value="ECO:0007669"/>
    <property type="project" value="UniProtKB-SubCell"/>
</dbReference>
<dbReference type="InterPro" id="IPR049326">
    <property type="entry name" value="Rhodopsin_dom_fungi"/>
</dbReference>
<feature type="region of interest" description="Disordered" evidence="6">
    <location>
        <begin position="230"/>
        <end position="251"/>
    </location>
</feature>
<evidence type="ECO:0000256" key="3">
    <source>
        <dbReference type="ARBA" id="ARBA00022989"/>
    </source>
</evidence>
<evidence type="ECO:0000313" key="9">
    <source>
        <dbReference type="EMBL" id="KAF1846395.1"/>
    </source>
</evidence>
<dbReference type="Proteomes" id="UP000800039">
    <property type="component" value="Unassembled WGS sequence"/>
</dbReference>
<keyword evidence="3 7" id="KW-1133">Transmembrane helix</keyword>
<accession>A0A9P4L8T6</accession>
<feature type="transmembrane region" description="Helical" evidence="7">
    <location>
        <begin position="26"/>
        <end position="51"/>
    </location>
</feature>
<sequence>MFCLAAIPVKWAICFTLLRIANKKKAYVWATYVVMAAVAIVMASTTIYEFFHCTPIEMNWKAVPGGSCKPKSNITGFSFALSAVSIISDWFCALVPIPLLWSVQIDFRVKLSIVALLGLGIFASTAAIVRLTVTVNLSAAEDFLYYAMPVASWAHAELGLGVILANLPALRPLLERLLSLRSTMRSSGKRTNDPSTGDRYVELEEGMRSRKKGSTLDTLGTLGTGKGNETRIYGGDLEDSSSSLADDDKSTKNIVKVDQRQDANGIMVDHHIQIRREEARGI</sequence>
<keyword evidence="4 7" id="KW-0472">Membrane</keyword>
<evidence type="ECO:0000256" key="1">
    <source>
        <dbReference type="ARBA" id="ARBA00004141"/>
    </source>
</evidence>
<organism evidence="9 10">
    <name type="scientific">Cucurbitaria berberidis CBS 394.84</name>
    <dbReference type="NCBI Taxonomy" id="1168544"/>
    <lineage>
        <taxon>Eukaryota</taxon>
        <taxon>Fungi</taxon>
        <taxon>Dikarya</taxon>
        <taxon>Ascomycota</taxon>
        <taxon>Pezizomycotina</taxon>
        <taxon>Dothideomycetes</taxon>
        <taxon>Pleosporomycetidae</taxon>
        <taxon>Pleosporales</taxon>
        <taxon>Pleosporineae</taxon>
        <taxon>Cucurbitariaceae</taxon>
        <taxon>Cucurbitaria</taxon>
    </lineage>
</organism>
<keyword evidence="2 7" id="KW-0812">Transmembrane</keyword>
<dbReference type="EMBL" id="ML976616">
    <property type="protein sequence ID" value="KAF1846395.1"/>
    <property type="molecule type" value="Genomic_DNA"/>
</dbReference>
<dbReference type="RefSeq" id="XP_040788958.1">
    <property type="nucleotide sequence ID" value="XM_040935614.1"/>
</dbReference>
<evidence type="ECO:0000256" key="4">
    <source>
        <dbReference type="ARBA" id="ARBA00023136"/>
    </source>
</evidence>
<evidence type="ECO:0000313" key="10">
    <source>
        <dbReference type="Proteomes" id="UP000800039"/>
    </source>
</evidence>
<protein>
    <recommendedName>
        <fullName evidence="8">Rhodopsin domain-containing protein</fullName>
    </recommendedName>
</protein>
<name>A0A9P4L8T6_9PLEO</name>
<feature type="transmembrane region" description="Helical" evidence="7">
    <location>
        <begin position="113"/>
        <end position="133"/>
    </location>
</feature>
<dbReference type="Pfam" id="PF20684">
    <property type="entry name" value="Fung_rhodopsin"/>
    <property type="match status" value="1"/>
</dbReference>
<comment type="caution">
    <text evidence="9">The sequence shown here is derived from an EMBL/GenBank/DDBJ whole genome shotgun (WGS) entry which is preliminary data.</text>
</comment>
<dbReference type="PANTHER" id="PTHR33048">
    <property type="entry name" value="PTH11-LIKE INTEGRAL MEMBRANE PROTEIN (AFU_ORTHOLOGUE AFUA_5G11245)"/>
    <property type="match status" value="1"/>
</dbReference>
<evidence type="ECO:0000256" key="6">
    <source>
        <dbReference type="SAM" id="MobiDB-lite"/>
    </source>
</evidence>
<feature type="transmembrane region" description="Helical" evidence="7">
    <location>
        <begin position="153"/>
        <end position="174"/>
    </location>
</feature>
<dbReference type="OrthoDB" id="3897607at2759"/>
<evidence type="ECO:0000256" key="2">
    <source>
        <dbReference type="ARBA" id="ARBA00022692"/>
    </source>
</evidence>
<evidence type="ECO:0000256" key="7">
    <source>
        <dbReference type="SAM" id="Phobius"/>
    </source>
</evidence>
<dbReference type="PANTHER" id="PTHR33048:SF31">
    <property type="entry name" value="INTEGRAL MEMBRANE PROTEIN"/>
    <property type="match status" value="1"/>
</dbReference>
<comment type="similarity">
    <text evidence="5">Belongs to the SAT4 family.</text>
</comment>
<evidence type="ECO:0000256" key="5">
    <source>
        <dbReference type="ARBA" id="ARBA00038359"/>
    </source>
</evidence>
<proteinExistence type="inferred from homology"/>
<feature type="domain" description="Rhodopsin" evidence="8">
    <location>
        <begin position="3"/>
        <end position="176"/>
    </location>
</feature>
<comment type="subcellular location">
    <subcellularLocation>
        <location evidence="1">Membrane</location>
        <topology evidence="1">Multi-pass membrane protein</topology>
    </subcellularLocation>
</comment>
<dbReference type="AlphaFoldDB" id="A0A9P4L8T6"/>
<gene>
    <name evidence="9" type="ORF">K460DRAFT_386647</name>
</gene>
<reference evidence="9" key="1">
    <citation type="submission" date="2020-01" db="EMBL/GenBank/DDBJ databases">
        <authorList>
            <consortium name="DOE Joint Genome Institute"/>
            <person name="Haridas S."/>
            <person name="Albert R."/>
            <person name="Binder M."/>
            <person name="Bloem J."/>
            <person name="Labutti K."/>
            <person name="Salamov A."/>
            <person name="Andreopoulos B."/>
            <person name="Baker S.E."/>
            <person name="Barry K."/>
            <person name="Bills G."/>
            <person name="Bluhm B.H."/>
            <person name="Cannon C."/>
            <person name="Castanera R."/>
            <person name="Culley D.E."/>
            <person name="Daum C."/>
            <person name="Ezra D."/>
            <person name="Gonzalez J.B."/>
            <person name="Henrissat B."/>
            <person name="Kuo A."/>
            <person name="Liang C."/>
            <person name="Lipzen A."/>
            <person name="Lutzoni F."/>
            <person name="Magnuson J."/>
            <person name="Mondo S."/>
            <person name="Nolan M."/>
            <person name="Ohm R."/>
            <person name="Pangilinan J."/>
            <person name="Park H.-J."/>
            <person name="Ramirez L."/>
            <person name="Alfaro M."/>
            <person name="Sun H."/>
            <person name="Tritt A."/>
            <person name="Yoshinaga Y."/>
            <person name="Zwiers L.-H."/>
            <person name="Turgeon B.G."/>
            <person name="Goodwin S.B."/>
            <person name="Spatafora J.W."/>
            <person name="Crous P.W."/>
            <person name="Grigoriev I.V."/>
        </authorList>
    </citation>
    <scope>NUCLEOTIDE SEQUENCE</scope>
    <source>
        <strain evidence="9">CBS 394.84</strain>
    </source>
</reference>